<protein>
    <submittedName>
        <fullName evidence="1">Uncharacterized protein</fullName>
    </submittedName>
</protein>
<accession>A0A5C5WJF2</accession>
<dbReference type="EMBL" id="SJPI01000002">
    <property type="protein sequence ID" value="TWT50687.1"/>
    <property type="molecule type" value="Genomic_DNA"/>
</dbReference>
<evidence type="ECO:0000313" key="1">
    <source>
        <dbReference type="EMBL" id="TWT50687.1"/>
    </source>
</evidence>
<keyword evidence="2" id="KW-1185">Reference proteome</keyword>
<comment type="caution">
    <text evidence="1">The sequence shown here is derived from an EMBL/GenBank/DDBJ whole genome shotgun (WGS) entry which is preliminary data.</text>
</comment>
<name>A0A5C5WJF2_9BACT</name>
<dbReference type="AlphaFoldDB" id="A0A5C5WJF2"/>
<evidence type="ECO:0000313" key="2">
    <source>
        <dbReference type="Proteomes" id="UP000316598"/>
    </source>
</evidence>
<sequence>MRLICLFVGLLPIAMRHSVGQAPNSAEIREAKLFETIGEIIDRRDEMLKRFAVVLQGESTSIRPGSPPRVMPHFFCRVTDSTRQFDLYANFVVHPDGLEHGAETVRIDKVWKGRHAGSLFVRPYDVKPKGKGPSSWSEQYSMSDGFEPYDDFLLGANAMQLRDAPGAIEKVYLKQVSVKKTEESTGGRLLAHWDFVFSPTYTLHQTVQFDPAYEMMPVRSSVRVDGKPNDFQEMRIHWSKHGKHLLPHKIETASGDIDDNVTSTEGTFKCHWAMGDEVPDAIYESEDHLAALFDHFKLPHAALVNRDVIHPEYDAPLDLYKDTKETKIRD</sequence>
<dbReference type="OrthoDB" id="284378at2"/>
<dbReference type="Proteomes" id="UP000316598">
    <property type="component" value="Unassembled WGS sequence"/>
</dbReference>
<proteinExistence type="predicted"/>
<reference evidence="1 2" key="1">
    <citation type="submission" date="2019-02" db="EMBL/GenBank/DDBJ databases">
        <title>Deep-cultivation of Planctomycetes and their phenomic and genomic characterization uncovers novel biology.</title>
        <authorList>
            <person name="Wiegand S."/>
            <person name="Jogler M."/>
            <person name="Boedeker C."/>
            <person name="Pinto D."/>
            <person name="Vollmers J."/>
            <person name="Rivas-Marin E."/>
            <person name="Kohn T."/>
            <person name="Peeters S.H."/>
            <person name="Heuer A."/>
            <person name="Rast P."/>
            <person name="Oberbeckmann S."/>
            <person name="Bunk B."/>
            <person name="Jeske O."/>
            <person name="Meyerdierks A."/>
            <person name="Storesund J.E."/>
            <person name="Kallscheuer N."/>
            <person name="Luecker S."/>
            <person name="Lage O.M."/>
            <person name="Pohl T."/>
            <person name="Merkel B.J."/>
            <person name="Hornburger P."/>
            <person name="Mueller R.-W."/>
            <person name="Bruemmer F."/>
            <person name="Labrenz M."/>
            <person name="Spormann A.M."/>
            <person name="Op Den Camp H."/>
            <person name="Overmann J."/>
            <person name="Amann R."/>
            <person name="Jetten M.S.M."/>
            <person name="Mascher T."/>
            <person name="Medema M.H."/>
            <person name="Devos D.P."/>
            <person name="Kaster A.-K."/>
            <person name="Ovreas L."/>
            <person name="Rohde M."/>
            <person name="Galperin M.Y."/>
            <person name="Jogler C."/>
        </authorList>
    </citation>
    <scope>NUCLEOTIDE SEQUENCE [LARGE SCALE GENOMIC DNA]</scope>
    <source>
        <strain evidence="1 2">Pla22</strain>
    </source>
</reference>
<gene>
    <name evidence="1" type="ORF">Pla22_34300</name>
</gene>
<dbReference type="RefSeq" id="WP_146515873.1">
    <property type="nucleotide sequence ID" value="NZ_SJPI01000002.1"/>
</dbReference>
<organism evidence="1 2">
    <name type="scientific">Rubripirellula amarantea</name>
    <dbReference type="NCBI Taxonomy" id="2527999"/>
    <lineage>
        <taxon>Bacteria</taxon>
        <taxon>Pseudomonadati</taxon>
        <taxon>Planctomycetota</taxon>
        <taxon>Planctomycetia</taxon>
        <taxon>Pirellulales</taxon>
        <taxon>Pirellulaceae</taxon>
        <taxon>Rubripirellula</taxon>
    </lineage>
</organism>